<dbReference type="Proteomes" id="UP000092124">
    <property type="component" value="Unassembled WGS sequence"/>
</dbReference>
<protein>
    <submittedName>
        <fullName evidence="1">Uncharacterized protein</fullName>
    </submittedName>
</protein>
<dbReference type="AlphaFoldDB" id="A0A1A6GZ57"/>
<name>A0A1A6GZ57_NEOLE</name>
<sequence length="85" mass="9547">MLKGPEAAAGVAEGGIYTLNIALLVSEEMVLRRSERKDPSWDRPDALARMQKPKLKTALLHTLHRLADQRAVRRVRQEGPTHAPR</sequence>
<gene>
    <name evidence="1" type="ORF">A6R68_00834</name>
</gene>
<organism evidence="1 2">
    <name type="scientific">Neotoma lepida</name>
    <name type="common">Desert woodrat</name>
    <dbReference type="NCBI Taxonomy" id="56216"/>
    <lineage>
        <taxon>Eukaryota</taxon>
        <taxon>Metazoa</taxon>
        <taxon>Chordata</taxon>
        <taxon>Craniata</taxon>
        <taxon>Vertebrata</taxon>
        <taxon>Euteleostomi</taxon>
        <taxon>Mammalia</taxon>
        <taxon>Eutheria</taxon>
        <taxon>Euarchontoglires</taxon>
        <taxon>Glires</taxon>
        <taxon>Rodentia</taxon>
        <taxon>Myomorpha</taxon>
        <taxon>Muroidea</taxon>
        <taxon>Cricetidae</taxon>
        <taxon>Neotominae</taxon>
        <taxon>Neotoma</taxon>
    </lineage>
</organism>
<accession>A0A1A6GZ57</accession>
<proteinExistence type="predicted"/>
<reference evidence="1 2" key="1">
    <citation type="submission" date="2016-06" db="EMBL/GenBank/DDBJ databases">
        <title>The Draft Genome Sequence and Annotation of the Desert Woodrat Neotoma lepida.</title>
        <authorList>
            <person name="Campbell M."/>
            <person name="Oakeson K.F."/>
            <person name="Yandell M."/>
            <person name="Halpert J.R."/>
            <person name="Dearing D."/>
        </authorList>
    </citation>
    <scope>NUCLEOTIDE SEQUENCE [LARGE SCALE GENOMIC DNA]</scope>
    <source>
        <strain evidence="1">417</strain>
        <tissue evidence="1">Liver</tissue>
    </source>
</reference>
<comment type="caution">
    <text evidence="1">The sequence shown here is derived from an EMBL/GenBank/DDBJ whole genome shotgun (WGS) entry which is preliminary data.</text>
</comment>
<dbReference type="EMBL" id="LZPO01066290">
    <property type="protein sequence ID" value="OBS70642.1"/>
    <property type="molecule type" value="Genomic_DNA"/>
</dbReference>
<evidence type="ECO:0000313" key="1">
    <source>
        <dbReference type="EMBL" id="OBS70642.1"/>
    </source>
</evidence>
<evidence type="ECO:0000313" key="2">
    <source>
        <dbReference type="Proteomes" id="UP000092124"/>
    </source>
</evidence>
<keyword evidence="2" id="KW-1185">Reference proteome</keyword>